<comment type="caution">
    <text evidence="10">The sequence shown here is derived from an EMBL/GenBank/DDBJ whole genome shotgun (WGS) entry which is preliminary data.</text>
</comment>
<comment type="similarity">
    <text evidence="2 8">Belongs to the TGF-beta family.</text>
</comment>
<dbReference type="AlphaFoldDB" id="A0ABD3XQE5"/>
<dbReference type="InterPro" id="IPR029034">
    <property type="entry name" value="Cystine-knot_cytokine"/>
</dbReference>
<name>A0ABD3XQE5_SINWO</name>
<dbReference type="PROSITE" id="PS00250">
    <property type="entry name" value="TGF_BETA_1"/>
    <property type="match status" value="1"/>
</dbReference>
<dbReference type="CDD" id="cd13761">
    <property type="entry name" value="TGF_beta_BMP5_like"/>
    <property type="match status" value="1"/>
</dbReference>
<evidence type="ECO:0000259" key="9">
    <source>
        <dbReference type="PROSITE" id="PS51362"/>
    </source>
</evidence>
<dbReference type="Gene3D" id="2.60.120.970">
    <property type="match status" value="1"/>
</dbReference>
<gene>
    <name evidence="10" type="ORF">ACJMK2_000254</name>
</gene>
<comment type="subcellular location">
    <subcellularLocation>
        <location evidence="1">Secreted</location>
    </subcellularLocation>
</comment>
<accession>A0ABD3XQE5</accession>
<evidence type="ECO:0000256" key="1">
    <source>
        <dbReference type="ARBA" id="ARBA00004613"/>
    </source>
</evidence>
<keyword evidence="3" id="KW-0964">Secreted</keyword>
<keyword evidence="7" id="KW-0325">Glycoprotein</keyword>
<evidence type="ECO:0000313" key="11">
    <source>
        <dbReference type="Proteomes" id="UP001634394"/>
    </source>
</evidence>
<dbReference type="InterPro" id="IPR001839">
    <property type="entry name" value="TGF-b_C"/>
</dbReference>
<dbReference type="PROSITE" id="PS51362">
    <property type="entry name" value="TGF_BETA_2"/>
    <property type="match status" value="1"/>
</dbReference>
<keyword evidence="4" id="KW-0732">Signal</keyword>
<keyword evidence="6" id="KW-1015">Disulfide bond</keyword>
<evidence type="ECO:0000256" key="5">
    <source>
        <dbReference type="ARBA" id="ARBA00023030"/>
    </source>
</evidence>
<evidence type="ECO:0000256" key="2">
    <source>
        <dbReference type="ARBA" id="ARBA00006656"/>
    </source>
</evidence>
<evidence type="ECO:0000256" key="4">
    <source>
        <dbReference type="ARBA" id="ARBA00022729"/>
    </source>
</evidence>
<sequence>MPETTTKEMQHEILGLDQIQNQTEINEMDTSATQYMIELYKIRNGEQYESSLLEPNQPDVALYNSHFPDVHDIHGADVIMSFVNDAHKPVFLGQDRDHVVYFDMSSVSSDHILSKAELRLYKEKQTRTKQSIYRVVIFLLKGENGNKDESVTPKTGVTLSGDYDGWISINVTDAAHYWNLNRNENFGLDVRVTDVDTGQDLDLKKSGIGITGAPKNKQPFLTVFVKEKVNEYVWRTRLETRARRSASQQEGSTKCQKHPLYIDFSSLGWTHIIAPPGYNASYCAGECNYSPESNVTEHSILQSLLNLKDPSKIPKPCCSPSKLSKAQVLYTDDNKEVILKHYEDMVVEDCGCF</sequence>
<dbReference type="Pfam" id="PF00688">
    <property type="entry name" value="TGFb_propeptide"/>
    <property type="match status" value="1"/>
</dbReference>
<dbReference type="EMBL" id="JBJQND010000001">
    <property type="protein sequence ID" value="KAL3887865.1"/>
    <property type="molecule type" value="Genomic_DNA"/>
</dbReference>
<dbReference type="InterPro" id="IPR017948">
    <property type="entry name" value="TGFb_CS"/>
</dbReference>
<evidence type="ECO:0000256" key="8">
    <source>
        <dbReference type="RuleBase" id="RU000354"/>
    </source>
</evidence>
<organism evidence="10 11">
    <name type="scientific">Sinanodonta woodiana</name>
    <name type="common">Chinese pond mussel</name>
    <name type="synonym">Anodonta woodiana</name>
    <dbReference type="NCBI Taxonomy" id="1069815"/>
    <lineage>
        <taxon>Eukaryota</taxon>
        <taxon>Metazoa</taxon>
        <taxon>Spiralia</taxon>
        <taxon>Lophotrochozoa</taxon>
        <taxon>Mollusca</taxon>
        <taxon>Bivalvia</taxon>
        <taxon>Autobranchia</taxon>
        <taxon>Heteroconchia</taxon>
        <taxon>Palaeoheterodonta</taxon>
        <taxon>Unionida</taxon>
        <taxon>Unionoidea</taxon>
        <taxon>Unionidae</taxon>
        <taxon>Unioninae</taxon>
        <taxon>Sinanodonta</taxon>
    </lineage>
</organism>
<dbReference type="SUPFAM" id="SSF57501">
    <property type="entry name" value="Cystine-knot cytokines"/>
    <property type="match status" value="1"/>
</dbReference>
<dbReference type="InterPro" id="IPR001111">
    <property type="entry name" value="TGF-b_propeptide"/>
</dbReference>
<dbReference type="Pfam" id="PF00019">
    <property type="entry name" value="TGF_beta"/>
    <property type="match status" value="1"/>
</dbReference>
<keyword evidence="11" id="KW-1185">Reference proteome</keyword>
<dbReference type="GO" id="GO:0008083">
    <property type="term" value="F:growth factor activity"/>
    <property type="evidence" value="ECO:0007669"/>
    <property type="project" value="UniProtKB-KW"/>
</dbReference>
<protein>
    <recommendedName>
        <fullName evidence="9">TGF-beta family profile domain-containing protein</fullName>
    </recommendedName>
</protein>
<evidence type="ECO:0000256" key="3">
    <source>
        <dbReference type="ARBA" id="ARBA00022525"/>
    </source>
</evidence>
<evidence type="ECO:0000313" key="10">
    <source>
        <dbReference type="EMBL" id="KAL3887865.1"/>
    </source>
</evidence>
<dbReference type="InterPro" id="IPR015615">
    <property type="entry name" value="TGF-beta-rel"/>
</dbReference>
<feature type="domain" description="TGF-beta family profile" evidence="9">
    <location>
        <begin position="241"/>
        <end position="353"/>
    </location>
</feature>
<evidence type="ECO:0000256" key="7">
    <source>
        <dbReference type="ARBA" id="ARBA00023180"/>
    </source>
</evidence>
<dbReference type="Proteomes" id="UP001634394">
    <property type="component" value="Unassembled WGS sequence"/>
</dbReference>
<dbReference type="GO" id="GO:0005576">
    <property type="term" value="C:extracellular region"/>
    <property type="evidence" value="ECO:0007669"/>
    <property type="project" value="UniProtKB-SubCell"/>
</dbReference>
<dbReference type="Gene3D" id="2.10.90.10">
    <property type="entry name" value="Cystine-knot cytokines"/>
    <property type="match status" value="1"/>
</dbReference>
<keyword evidence="5 8" id="KW-0339">Growth factor</keyword>
<dbReference type="PANTHER" id="PTHR11848">
    <property type="entry name" value="TGF-BETA FAMILY"/>
    <property type="match status" value="1"/>
</dbReference>
<proteinExistence type="inferred from homology"/>
<evidence type="ECO:0000256" key="6">
    <source>
        <dbReference type="ARBA" id="ARBA00023157"/>
    </source>
</evidence>
<dbReference type="PANTHER" id="PTHR11848:SF310">
    <property type="entry name" value="PROTEIN 60A-RELATED"/>
    <property type="match status" value="1"/>
</dbReference>
<dbReference type="FunFam" id="2.10.90.10:FF:000001">
    <property type="entry name" value="Bone morphogenetic protein 4"/>
    <property type="match status" value="1"/>
</dbReference>
<reference evidence="10 11" key="1">
    <citation type="submission" date="2024-11" db="EMBL/GenBank/DDBJ databases">
        <title>Chromosome-level genome assembly of the freshwater bivalve Anodonta woodiana.</title>
        <authorList>
            <person name="Chen X."/>
        </authorList>
    </citation>
    <scope>NUCLEOTIDE SEQUENCE [LARGE SCALE GENOMIC DNA]</scope>
    <source>
        <strain evidence="10">MN2024</strain>
        <tissue evidence="10">Gills</tissue>
    </source>
</reference>
<dbReference type="SMART" id="SM00204">
    <property type="entry name" value="TGFB"/>
    <property type="match status" value="1"/>
</dbReference>